<evidence type="ECO:0000259" key="4">
    <source>
        <dbReference type="Pfam" id="PF00135"/>
    </source>
</evidence>
<organism evidence="5 6">
    <name type="scientific">Steinernema carpocapsae</name>
    <name type="common">Entomopathogenic nematode</name>
    <dbReference type="NCBI Taxonomy" id="34508"/>
    <lineage>
        <taxon>Eukaryota</taxon>
        <taxon>Metazoa</taxon>
        <taxon>Ecdysozoa</taxon>
        <taxon>Nematoda</taxon>
        <taxon>Chromadorea</taxon>
        <taxon>Rhabditida</taxon>
        <taxon>Tylenchina</taxon>
        <taxon>Panagrolaimomorpha</taxon>
        <taxon>Strongyloidoidea</taxon>
        <taxon>Steinernematidae</taxon>
        <taxon>Steinernema</taxon>
    </lineage>
</organism>
<dbReference type="InterPro" id="IPR029058">
    <property type="entry name" value="AB_hydrolase_fold"/>
</dbReference>
<comment type="caution">
    <text evidence="5">The sequence shown here is derived from an EMBL/GenBank/DDBJ whole genome shotgun (WGS) entry which is preliminary data.</text>
</comment>
<evidence type="ECO:0000313" key="6">
    <source>
        <dbReference type="Proteomes" id="UP000298663"/>
    </source>
</evidence>
<keyword evidence="6" id="KW-1185">Reference proteome</keyword>
<evidence type="ECO:0000256" key="2">
    <source>
        <dbReference type="ARBA" id="ARBA00022729"/>
    </source>
</evidence>
<dbReference type="SUPFAM" id="SSF53474">
    <property type="entry name" value="alpha/beta-Hydrolases"/>
    <property type="match status" value="1"/>
</dbReference>
<dbReference type="PANTHER" id="PTHR43903">
    <property type="entry name" value="NEUROLIGIN"/>
    <property type="match status" value="1"/>
</dbReference>
<feature type="domain" description="Carboxylesterase type B" evidence="4">
    <location>
        <begin position="27"/>
        <end position="389"/>
    </location>
</feature>
<feature type="signal peptide" evidence="3">
    <location>
        <begin position="1"/>
        <end position="16"/>
    </location>
</feature>
<dbReference type="InterPro" id="IPR002018">
    <property type="entry name" value="CarbesteraseB"/>
</dbReference>
<reference evidence="5 6" key="2">
    <citation type="journal article" date="2019" name="G3 (Bethesda)">
        <title>Hybrid Assembly of the Genome of the Entomopathogenic Nematode Steinernema carpocapsae Identifies the X-Chromosome.</title>
        <authorList>
            <person name="Serra L."/>
            <person name="Macchietto M."/>
            <person name="Macias-Munoz A."/>
            <person name="McGill C.J."/>
            <person name="Rodriguez I.M."/>
            <person name="Rodriguez B."/>
            <person name="Murad R."/>
            <person name="Mortazavi A."/>
        </authorList>
    </citation>
    <scope>NUCLEOTIDE SEQUENCE [LARGE SCALE GENOMIC DNA]</scope>
    <source>
        <strain evidence="5 6">ALL</strain>
    </source>
</reference>
<dbReference type="Pfam" id="PF00135">
    <property type="entry name" value="COesterase"/>
    <property type="match status" value="1"/>
</dbReference>
<dbReference type="EMBL" id="AZBU02000001">
    <property type="protein sequence ID" value="TMS35704.1"/>
    <property type="molecule type" value="Genomic_DNA"/>
</dbReference>
<accession>A0A4U8URZ6</accession>
<proteinExistence type="inferred from homology"/>
<dbReference type="Proteomes" id="UP000298663">
    <property type="component" value="Unassembled WGS sequence"/>
</dbReference>
<sequence>MRLLIWVWSLILFSRAEDGVAAMEVLENVVGYLGIPYAEPPLATKRFEDPRPLRDEQIIPSEKARPGCFQMIRGKLELTKDQSEDCLYLSLLLPRNINADKKLHVLVFFTNANPDLKELARRVTPDLGVAQVSFREGPFGFFKNEIHGIKDILLSLDVIKKKLLPRFGLAGDVTVIGEHDAASLLSFAADVEGSAPFDRAVFLSGNKYVGRFNERKEVVERNADRLLRATECDLPSETQALDCLRTKSISEIRNAIGEMKFEEVHGAPFQPLIDGNVKNVFPAIVALNTELQKDYLSPEEFDTSYSYTDFKRFLAHIISEKDYSNAPLLRRLALYEYIHSMGDKHDTYFLFEQTRKMILDKHFYAPTFRYAIALNSPQNSVYLLEHPQQDILYKCFFTTPDDSTEAFCKRFLQYIYRFSTKGAPTDSACDLNNPNWPALKSIKRDYFLVLNEDGQVEWEFDFHLRAIAFWEDLVPAMAKIELTGKREALFEEVSDLTAYEEEDDVQLWHTMEQPDLTEEKALNDMPLHFDL</sequence>
<dbReference type="InterPro" id="IPR019819">
    <property type="entry name" value="Carboxylesterase_B_CS"/>
</dbReference>
<dbReference type="OrthoDB" id="5856135at2759"/>
<dbReference type="InterPro" id="IPR051093">
    <property type="entry name" value="Neuroligin/BSAL"/>
</dbReference>
<keyword evidence="2 3" id="KW-0732">Signal</keyword>
<gene>
    <name evidence="5" type="ORF">L596_003047</name>
</gene>
<comment type="similarity">
    <text evidence="1">Belongs to the type-B carboxylesterase/lipase family.</text>
</comment>
<name>A0A4U8URZ6_STECR</name>
<protein>
    <recommendedName>
        <fullName evidence="4">Carboxylesterase type B domain-containing protein</fullName>
    </recommendedName>
</protein>
<evidence type="ECO:0000256" key="1">
    <source>
        <dbReference type="ARBA" id="ARBA00005964"/>
    </source>
</evidence>
<feature type="chain" id="PRO_5020359139" description="Carboxylesterase type B domain-containing protein" evidence="3">
    <location>
        <begin position="17"/>
        <end position="531"/>
    </location>
</feature>
<evidence type="ECO:0000313" key="5">
    <source>
        <dbReference type="EMBL" id="TMS35704.1"/>
    </source>
</evidence>
<evidence type="ECO:0000256" key="3">
    <source>
        <dbReference type="SAM" id="SignalP"/>
    </source>
</evidence>
<dbReference type="PROSITE" id="PS00941">
    <property type="entry name" value="CARBOXYLESTERASE_B_2"/>
    <property type="match status" value="1"/>
</dbReference>
<reference evidence="5 6" key="1">
    <citation type="journal article" date="2015" name="Genome Biol.">
        <title>Comparative genomics of Steinernema reveals deeply conserved gene regulatory networks.</title>
        <authorList>
            <person name="Dillman A.R."/>
            <person name="Macchietto M."/>
            <person name="Porter C.F."/>
            <person name="Rogers A."/>
            <person name="Williams B."/>
            <person name="Antoshechkin I."/>
            <person name="Lee M.M."/>
            <person name="Goodwin Z."/>
            <person name="Lu X."/>
            <person name="Lewis E.E."/>
            <person name="Goodrich-Blair H."/>
            <person name="Stock S.P."/>
            <person name="Adams B.J."/>
            <person name="Sternberg P.W."/>
            <person name="Mortazavi A."/>
        </authorList>
    </citation>
    <scope>NUCLEOTIDE SEQUENCE [LARGE SCALE GENOMIC DNA]</scope>
    <source>
        <strain evidence="5 6">ALL</strain>
    </source>
</reference>
<dbReference type="AlphaFoldDB" id="A0A4U8URZ6"/>
<dbReference type="Gene3D" id="3.40.50.1820">
    <property type="entry name" value="alpha/beta hydrolase"/>
    <property type="match status" value="1"/>
</dbReference>